<name>A0A940X981_9ACTN</name>
<dbReference type="Pfam" id="PF07931">
    <property type="entry name" value="CPT"/>
    <property type="match status" value="1"/>
</dbReference>
<comment type="caution">
    <text evidence="4">The sequence shown here is derived from an EMBL/GenBank/DDBJ whole genome shotgun (WGS) entry which is preliminary data.</text>
</comment>
<feature type="compositionally biased region" description="Low complexity" evidence="3">
    <location>
        <begin position="11"/>
        <end position="29"/>
    </location>
</feature>
<organism evidence="4 5">
    <name type="scientific">Streptomyces tagetis</name>
    <dbReference type="NCBI Taxonomy" id="2820809"/>
    <lineage>
        <taxon>Bacteria</taxon>
        <taxon>Bacillati</taxon>
        <taxon>Actinomycetota</taxon>
        <taxon>Actinomycetes</taxon>
        <taxon>Kitasatosporales</taxon>
        <taxon>Streptomycetaceae</taxon>
        <taxon>Streptomyces</taxon>
    </lineage>
</organism>
<evidence type="ECO:0000313" key="5">
    <source>
        <dbReference type="Proteomes" id="UP000677875"/>
    </source>
</evidence>
<dbReference type="EMBL" id="JAGPNL010000001">
    <property type="protein sequence ID" value="MBQ0825693.1"/>
    <property type="molecule type" value="Genomic_DNA"/>
</dbReference>
<dbReference type="AlphaFoldDB" id="A0A940X981"/>
<dbReference type="InterPro" id="IPR027417">
    <property type="entry name" value="P-loop_NTPase"/>
</dbReference>
<dbReference type="Proteomes" id="UP000677875">
    <property type="component" value="Unassembled WGS sequence"/>
</dbReference>
<feature type="binding site" evidence="2">
    <location>
        <begin position="45"/>
        <end position="52"/>
    </location>
    <ligand>
        <name>ATP</name>
        <dbReference type="ChEBI" id="CHEBI:30616"/>
    </ligand>
</feature>
<gene>
    <name evidence="4" type="ORF">J5Y05_04080</name>
</gene>
<sequence length="224" mass="23961">MPVSAEIPSPAGSEARATSAAPAGGAASAGGEVDTSGGLIIFLNGTSSSGKSSIARELLAVLEEPYFHLPVDAFHAMRTRGEADPAELPGILRRTWRGYHRAVAGMAAGGNNVVVDHVLSEDWRLPDCLGLFPPRDVVLVGVRCSLEELERRERARGDRPAGLAARQYGRVHAHGLYDIECDTTTADARECARRISAFLPHRPLPTAFERLRAALRPELPPVDA</sequence>
<protein>
    <submittedName>
        <fullName evidence="4">AAA family ATPase</fullName>
    </submittedName>
</protein>
<dbReference type="GO" id="GO:0005524">
    <property type="term" value="F:ATP binding"/>
    <property type="evidence" value="ECO:0007669"/>
    <property type="project" value="InterPro"/>
</dbReference>
<reference evidence="4" key="1">
    <citation type="submission" date="2021-04" db="EMBL/GenBank/DDBJ databases">
        <title>Genome seq and assembly of Streptomyces sp. RG38.</title>
        <authorList>
            <person name="Chhetri G."/>
        </authorList>
    </citation>
    <scope>NUCLEOTIDE SEQUENCE</scope>
    <source>
        <strain evidence="4">RG38</strain>
    </source>
</reference>
<accession>A0A940X981</accession>
<feature type="active site" evidence="1">
    <location>
        <position position="72"/>
    </location>
</feature>
<dbReference type="SUPFAM" id="SSF52540">
    <property type="entry name" value="P-loop containing nucleoside triphosphate hydrolases"/>
    <property type="match status" value="1"/>
</dbReference>
<dbReference type="GO" id="GO:0016740">
    <property type="term" value="F:transferase activity"/>
    <property type="evidence" value="ECO:0007669"/>
    <property type="project" value="InterPro"/>
</dbReference>
<evidence type="ECO:0000256" key="3">
    <source>
        <dbReference type="SAM" id="MobiDB-lite"/>
    </source>
</evidence>
<proteinExistence type="predicted"/>
<evidence type="ECO:0000256" key="1">
    <source>
        <dbReference type="PIRSR" id="PIRSR007531-1"/>
    </source>
</evidence>
<keyword evidence="5" id="KW-1185">Reference proteome</keyword>
<dbReference type="RefSeq" id="WP_210868344.1">
    <property type="nucleotide sequence ID" value="NZ_JAGPNL010000001.1"/>
</dbReference>
<dbReference type="PIRSF" id="PIRSF007531">
    <property type="entry name" value="CPT"/>
    <property type="match status" value="1"/>
</dbReference>
<feature type="region of interest" description="Disordered" evidence="3">
    <location>
        <begin position="1"/>
        <end position="29"/>
    </location>
</feature>
<evidence type="ECO:0000313" key="4">
    <source>
        <dbReference type="EMBL" id="MBQ0825693.1"/>
    </source>
</evidence>
<dbReference type="InterPro" id="IPR012853">
    <property type="entry name" value="CPT"/>
</dbReference>
<dbReference type="Gene3D" id="3.40.50.300">
    <property type="entry name" value="P-loop containing nucleotide triphosphate hydrolases"/>
    <property type="match status" value="1"/>
</dbReference>
<evidence type="ECO:0000256" key="2">
    <source>
        <dbReference type="PIRSR" id="PIRSR007531-2"/>
    </source>
</evidence>